<evidence type="ECO:0000256" key="4">
    <source>
        <dbReference type="ARBA" id="ARBA00012671"/>
    </source>
</evidence>
<evidence type="ECO:0000256" key="3">
    <source>
        <dbReference type="ARBA" id="ARBA00007477"/>
    </source>
</evidence>
<evidence type="ECO:0000313" key="15">
    <source>
        <dbReference type="EMBL" id="KAJ7639424.1"/>
    </source>
</evidence>
<keyword evidence="10" id="KW-0333">Golgi apparatus</keyword>
<feature type="domain" description="Glycosyltransferase family 18 catalytic" evidence="14">
    <location>
        <begin position="220"/>
        <end position="350"/>
    </location>
</feature>
<dbReference type="Pfam" id="PF15024">
    <property type="entry name" value="Glyco_transf_18"/>
    <property type="match status" value="1"/>
</dbReference>
<comment type="caution">
    <text evidence="15">The sequence shown here is derived from an EMBL/GenBank/DDBJ whole genome shotgun (WGS) entry which is preliminary data.</text>
</comment>
<dbReference type="InterPro" id="IPR052105">
    <property type="entry name" value="MGAT5_Glycosyltransferase"/>
</dbReference>
<keyword evidence="16" id="KW-1185">Reference proteome</keyword>
<protein>
    <recommendedName>
        <fullName evidence="4">alpha-1,6-mannosyl-glycoprotein 6-beta-N-acetylglucosaminyltransferase</fullName>
        <ecNumber evidence="4">2.4.1.155</ecNumber>
    </recommendedName>
</protein>
<dbReference type="EMBL" id="JARKIF010000005">
    <property type="protein sequence ID" value="KAJ7639424.1"/>
    <property type="molecule type" value="Genomic_DNA"/>
</dbReference>
<evidence type="ECO:0000256" key="12">
    <source>
        <dbReference type="ARBA" id="ARBA00023180"/>
    </source>
</evidence>
<gene>
    <name evidence="15" type="ORF">FB45DRAFT_977204</name>
</gene>
<evidence type="ECO:0000313" key="16">
    <source>
        <dbReference type="Proteomes" id="UP001221142"/>
    </source>
</evidence>
<keyword evidence="9" id="KW-1133">Transmembrane helix</keyword>
<evidence type="ECO:0000259" key="14">
    <source>
        <dbReference type="Pfam" id="PF15024"/>
    </source>
</evidence>
<evidence type="ECO:0000256" key="8">
    <source>
        <dbReference type="ARBA" id="ARBA00022968"/>
    </source>
</evidence>
<keyword evidence="12" id="KW-0325">Glycoprotein</keyword>
<dbReference type="EC" id="2.4.1.155" evidence="4"/>
<evidence type="ECO:0000256" key="7">
    <source>
        <dbReference type="ARBA" id="ARBA00022692"/>
    </source>
</evidence>
<comment type="catalytic activity">
    <reaction evidence="13">
        <text>N(4)-{beta-D-GlcNAc-(1-&gt;2)-[beta-D-GlcNAc-(1-&gt;4)]-alpha-D-Man-(1-&gt;3)-[beta-D-GlcNAc-(1-&gt;2)-alpha-D-Man-(1-&gt;6)]-beta-D-Man-(1-&gt;4)-beta-D-GlcNAc-(1-&gt;4)-beta-D-GlcNAc}-L-asparaginyl-[protein] + UDP-N-acetyl-alpha-D-glucosamine = N(4)-{beta-D-GlcNAc-(1-&gt;2)-[beta-D-GlcNAc-(1-&gt;4)]-alpha-D-Man-(1-&gt;3)-[beta-D-GlcNAc-(1-&gt;2)-[beta-D-GlcNAc-(1-&gt;6)]-alpha-D-Man-(1-&gt;6)]-beta-D-Man-(1-&gt;4)-beta-D-GlcNAc-(1-&gt;4)-beta-D-GlcNAc}-L-asparaginyl-[protein] + UDP + H(+)</text>
        <dbReference type="Rhea" id="RHEA:16921"/>
        <dbReference type="Rhea" id="RHEA-COMP:14374"/>
        <dbReference type="Rhea" id="RHEA-COMP:14377"/>
        <dbReference type="ChEBI" id="CHEBI:15378"/>
        <dbReference type="ChEBI" id="CHEBI:57705"/>
        <dbReference type="ChEBI" id="CHEBI:58223"/>
        <dbReference type="ChEBI" id="CHEBI:139507"/>
        <dbReference type="ChEBI" id="CHEBI:139510"/>
        <dbReference type="EC" id="2.4.1.155"/>
    </reaction>
</comment>
<evidence type="ECO:0000256" key="9">
    <source>
        <dbReference type="ARBA" id="ARBA00022989"/>
    </source>
</evidence>
<evidence type="ECO:0000256" key="6">
    <source>
        <dbReference type="ARBA" id="ARBA00022679"/>
    </source>
</evidence>
<reference evidence="15" key="1">
    <citation type="submission" date="2023-03" db="EMBL/GenBank/DDBJ databases">
        <title>Massive genome expansion in bonnet fungi (Mycena s.s.) driven by repeated elements and novel gene families across ecological guilds.</title>
        <authorList>
            <consortium name="Lawrence Berkeley National Laboratory"/>
            <person name="Harder C.B."/>
            <person name="Miyauchi S."/>
            <person name="Viragh M."/>
            <person name="Kuo A."/>
            <person name="Thoen E."/>
            <person name="Andreopoulos B."/>
            <person name="Lu D."/>
            <person name="Skrede I."/>
            <person name="Drula E."/>
            <person name="Henrissat B."/>
            <person name="Morin E."/>
            <person name="Kohler A."/>
            <person name="Barry K."/>
            <person name="LaButti K."/>
            <person name="Morin E."/>
            <person name="Salamov A."/>
            <person name="Lipzen A."/>
            <person name="Mereny Z."/>
            <person name="Hegedus B."/>
            <person name="Baldrian P."/>
            <person name="Stursova M."/>
            <person name="Weitz H."/>
            <person name="Taylor A."/>
            <person name="Grigoriev I.V."/>
            <person name="Nagy L.G."/>
            <person name="Martin F."/>
            <person name="Kauserud H."/>
        </authorList>
    </citation>
    <scope>NUCLEOTIDE SEQUENCE</scope>
    <source>
        <strain evidence="15">9284</strain>
    </source>
</reference>
<keyword evidence="5" id="KW-0328">Glycosyltransferase</keyword>
<proteinExistence type="inferred from homology"/>
<name>A0AAD7C5Y0_9AGAR</name>
<dbReference type="PANTHER" id="PTHR15075:SF2">
    <property type="entry name" value="ALPHA-1,6-MANNOSYLGLYCOPROTEIN 6-BETA-N-ACETYLGLUCOSAMINYLTRANSFERASE"/>
    <property type="match status" value="1"/>
</dbReference>
<organism evidence="15 16">
    <name type="scientific">Roridomyces roridus</name>
    <dbReference type="NCBI Taxonomy" id="1738132"/>
    <lineage>
        <taxon>Eukaryota</taxon>
        <taxon>Fungi</taxon>
        <taxon>Dikarya</taxon>
        <taxon>Basidiomycota</taxon>
        <taxon>Agaricomycotina</taxon>
        <taxon>Agaricomycetes</taxon>
        <taxon>Agaricomycetidae</taxon>
        <taxon>Agaricales</taxon>
        <taxon>Marasmiineae</taxon>
        <taxon>Mycenaceae</taxon>
        <taxon>Roridomyces</taxon>
    </lineage>
</organism>
<comment type="subcellular location">
    <subcellularLocation>
        <location evidence="1">Golgi apparatus membrane</location>
        <topology evidence="1">Single-pass type II membrane protein</topology>
    </subcellularLocation>
</comment>
<evidence type="ECO:0000256" key="13">
    <source>
        <dbReference type="ARBA" id="ARBA00048243"/>
    </source>
</evidence>
<comment type="pathway">
    <text evidence="2">Protein modification; protein glycosylation.</text>
</comment>
<dbReference type="InterPro" id="IPR026116">
    <property type="entry name" value="GT18_cat"/>
</dbReference>
<keyword evidence="11" id="KW-0472">Membrane</keyword>
<keyword evidence="7" id="KW-0812">Transmembrane</keyword>
<keyword evidence="6" id="KW-0808">Transferase</keyword>
<evidence type="ECO:0000256" key="11">
    <source>
        <dbReference type="ARBA" id="ARBA00023136"/>
    </source>
</evidence>
<dbReference type="Proteomes" id="UP001221142">
    <property type="component" value="Unassembled WGS sequence"/>
</dbReference>
<sequence>MTTHALFQCMAQGSCGQNQTKVVIIGSHHFRMVKQGGWAGGEGIWASSTIQALNNMGYSVLFSSSTDRTVQLYHIFQDLVKLIIVEAEESIYMWEHDIVKTAENPSGVPGWLIFSFAFWQWIANPMGPKWTLNPEDYKLMGNAPNTYLGYSIEAQCAKIPFVPHSERNREAWIMAKAISYFHPNVRAWDPEDFDAAAESAGISFLTGAGHPIPQHDVRVEEIVLSTSIKNLGQQPQEQFHTMLSKTRVLIGMGDPVLSPSPYDALCLGVPFINPIKNWNRDHPEDRGSWDSQHNMLKHLSPPYVYHVFKGDRAGFVQAVKDAVENPIQSYVLDRMRMSAVEQRLGRILEHDWRLEAAEVLRQRKATRQGKTFVL</sequence>
<comment type="similarity">
    <text evidence="3">Belongs to the glycosyltransferase 18 family.</text>
</comment>
<evidence type="ECO:0000256" key="1">
    <source>
        <dbReference type="ARBA" id="ARBA00004323"/>
    </source>
</evidence>
<keyword evidence="8" id="KW-0735">Signal-anchor</keyword>
<dbReference type="GO" id="GO:0000139">
    <property type="term" value="C:Golgi membrane"/>
    <property type="evidence" value="ECO:0007669"/>
    <property type="project" value="UniProtKB-SubCell"/>
</dbReference>
<dbReference type="AlphaFoldDB" id="A0AAD7C5Y0"/>
<dbReference type="PANTHER" id="PTHR15075">
    <property type="entry name" value="ALPHA-MANNOSIDE BETA-1,6-N-ACETYLGLUCOSAMINYLTRANSFERASE"/>
    <property type="match status" value="1"/>
</dbReference>
<evidence type="ECO:0000256" key="2">
    <source>
        <dbReference type="ARBA" id="ARBA00004922"/>
    </source>
</evidence>
<dbReference type="GO" id="GO:0030144">
    <property type="term" value="F:alpha-1,6-mannosylglycoprotein 6-beta-N-acetylglucosaminyltransferase activity"/>
    <property type="evidence" value="ECO:0007669"/>
    <property type="project" value="UniProtKB-EC"/>
</dbReference>
<dbReference type="GO" id="GO:0006487">
    <property type="term" value="P:protein N-linked glycosylation"/>
    <property type="evidence" value="ECO:0007669"/>
    <property type="project" value="TreeGrafter"/>
</dbReference>
<evidence type="ECO:0000256" key="5">
    <source>
        <dbReference type="ARBA" id="ARBA00022676"/>
    </source>
</evidence>
<accession>A0AAD7C5Y0</accession>
<evidence type="ECO:0000256" key="10">
    <source>
        <dbReference type="ARBA" id="ARBA00023034"/>
    </source>
</evidence>